<protein>
    <recommendedName>
        <fullName evidence="4">CBM-cenC domain-containing protein</fullName>
    </recommendedName>
</protein>
<dbReference type="InterPro" id="IPR008979">
    <property type="entry name" value="Galactose-bd-like_sf"/>
</dbReference>
<feature type="region of interest" description="Disordered" evidence="2">
    <location>
        <begin position="350"/>
        <end position="370"/>
    </location>
</feature>
<sequence length="398" mass="40644">MRSLYSLSAALFLVSRAAAETKVVTGTTESCTWTDNVFLNPSFDSGAIAPWAVYDNYGTATVVADDANDGGYVAVLVPDTSSDAVIYQTLTDLVVGDTYTLSFDYKIQSSTRSGTCNAYFAVDGIDALNHITLTASGYIQYSTTATDWQTLSTTYVPTSSSLTMYIQITCSSYVRGVAAQPTIYLDNTQCSNPNKEIETCTDVPYTSTLTILPTPTSTPVVTSAQVVTPSVSAVSVSPAASSTAIVSAAASSFQPSAVSSAAVQPPSSAASPVLSTSSTPSSHVVPSSSASNRASSIPLIPSSPVASASSGPHLPSSSNLPASSPPVPVSPIRSSSGVAAASSPASLVPGSSSVIHSATPSSSAAASPSSLLEDVVTVTRTVYTTELIIETNCPTLVY</sequence>
<organism evidence="5 6">
    <name type="scientific">Aspergillus saccharolyticus JOP 1030-1</name>
    <dbReference type="NCBI Taxonomy" id="1450539"/>
    <lineage>
        <taxon>Eukaryota</taxon>
        <taxon>Fungi</taxon>
        <taxon>Dikarya</taxon>
        <taxon>Ascomycota</taxon>
        <taxon>Pezizomycotina</taxon>
        <taxon>Eurotiomycetes</taxon>
        <taxon>Eurotiomycetidae</taxon>
        <taxon>Eurotiales</taxon>
        <taxon>Aspergillaceae</taxon>
        <taxon>Aspergillus</taxon>
        <taxon>Aspergillus subgen. Circumdati</taxon>
    </lineage>
</organism>
<name>A0A319A8T9_9EURO</name>
<evidence type="ECO:0000256" key="2">
    <source>
        <dbReference type="SAM" id="MobiDB-lite"/>
    </source>
</evidence>
<dbReference type="GO" id="GO:0016798">
    <property type="term" value="F:hydrolase activity, acting on glycosyl bonds"/>
    <property type="evidence" value="ECO:0007669"/>
    <property type="project" value="InterPro"/>
</dbReference>
<dbReference type="OrthoDB" id="3565477at2759"/>
<evidence type="ECO:0000256" key="3">
    <source>
        <dbReference type="SAM" id="SignalP"/>
    </source>
</evidence>
<evidence type="ECO:0000259" key="4">
    <source>
        <dbReference type="Pfam" id="PF02018"/>
    </source>
</evidence>
<dbReference type="Proteomes" id="UP000248349">
    <property type="component" value="Unassembled WGS sequence"/>
</dbReference>
<dbReference type="AlphaFoldDB" id="A0A319A8T9"/>
<evidence type="ECO:0000313" key="5">
    <source>
        <dbReference type="EMBL" id="PYH43492.1"/>
    </source>
</evidence>
<dbReference type="SUPFAM" id="SSF49785">
    <property type="entry name" value="Galactose-binding domain-like"/>
    <property type="match status" value="1"/>
</dbReference>
<evidence type="ECO:0000313" key="6">
    <source>
        <dbReference type="Proteomes" id="UP000248349"/>
    </source>
</evidence>
<accession>A0A319A8T9</accession>
<dbReference type="Pfam" id="PF02018">
    <property type="entry name" value="CBM_4_9"/>
    <property type="match status" value="1"/>
</dbReference>
<dbReference type="GeneID" id="37078737"/>
<evidence type="ECO:0000256" key="1">
    <source>
        <dbReference type="ARBA" id="ARBA00022801"/>
    </source>
</evidence>
<feature type="domain" description="CBM-cenC" evidence="4">
    <location>
        <begin position="36"/>
        <end position="168"/>
    </location>
</feature>
<dbReference type="Gene3D" id="2.60.120.260">
    <property type="entry name" value="Galactose-binding domain-like"/>
    <property type="match status" value="1"/>
</dbReference>
<proteinExistence type="predicted"/>
<keyword evidence="3" id="KW-0732">Signal</keyword>
<keyword evidence="6" id="KW-1185">Reference proteome</keyword>
<dbReference type="RefSeq" id="XP_025429474.1">
    <property type="nucleotide sequence ID" value="XM_025577508.1"/>
</dbReference>
<dbReference type="STRING" id="1450539.A0A319A8T9"/>
<feature type="chain" id="PRO_5016264539" description="CBM-cenC domain-containing protein" evidence="3">
    <location>
        <begin position="20"/>
        <end position="398"/>
    </location>
</feature>
<reference evidence="5 6" key="1">
    <citation type="submission" date="2016-12" db="EMBL/GenBank/DDBJ databases">
        <title>The genomes of Aspergillus section Nigri reveals drivers in fungal speciation.</title>
        <authorList>
            <consortium name="DOE Joint Genome Institute"/>
            <person name="Vesth T.C."/>
            <person name="Nybo J."/>
            <person name="Theobald S."/>
            <person name="Brandl J."/>
            <person name="Frisvad J.C."/>
            <person name="Nielsen K.F."/>
            <person name="Lyhne E.K."/>
            <person name="Kogle M.E."/>
            <person name="Kuo A."/>
            <person name="Riley R."/>
            <person name="Clum A."/>
            <person name="Nolan M."/>
            <person name="Lipzen A."/>
            <person name="Salamov A."/>
            <person name="Henrissat B."/>
            <person name="Wiebenga A."/>
            <person name="De Vries R.P."/>
            <person name="Grigoriev I.V."/>
            <person name="Mortensen U.H."/>
            <person name="Andersen M.R."/>
            <person name="Baker S.E."/>
        </authorList>
    </citation>
    <scope>NUCLEOTIDE SEQUENCE [LARGE SCALE GENOMIC DNA]</scope>
    <source>
        <strain evidence="5 6">JOP 1030-1</strain>
    </source>
</reference>
<feature type="signal peptide" evidence="3">
    <location>
        <begin position="1"/>
        <end position="19"/>
    </location>
</feature>
<dbReference type="EMBL" id="KZ821243">
    <property type="protein sequence ID" value="PYH43492.1"/>
    <property type="molecule type" value="Genomic_DNA"/>
</dbReference>
<keyword evidence="1" id="KW-0378">Hydrolase</keyword>
<dbReference type="InterPro" id="IPR003305">
    <property type="entry name" value="CenC_carb-bd"/>
</dbReference>
<gene>
    <name evidence="5" type="ORF">BP01DRAFT_384426</name>
</gene>
<feature type="compositionally biased region" description="Low complexity" evidence="2">
    <location>
        <begin position="264"/>
        <end position="322"/>
    </location>
</feature>
<feature type="region of interest" description="Disordered" evidence="2">
    <location>
        <begin position="264"/>
        <end position="335"/>
    </location>
</feature>